<accession>A0ABR0DVL4</accession>
<dbReference type="Gene3D" id="3.20.20.80">
    <property type="entry name" value="Glycosidases"/>
    <property type="match status" value="2"/>
</dbReference>
<proteinExistence type="inferred from homology"/>
<dbReference type="Proteomes" id="UP001291926">
    <property type="component" value="Unassembled WGS sequence"/>
</dbReference>
<dbReference type="Pfam" id="PF00232">
    <property type="entry name" value="Glyco_hydro_1"/>
    <property type="match status" value="2"/>
</dbReference>
<organism evidence="6 7">
    <name type="scientific">Penstemon davidsonii</name>
    <dbReference type="NCBI Taxonomy" id="160366"/>
    <lineage>
        <taxon>Eukaryota</taxon>
        <taxon>Viridiplantae</taxon>
        <taxon>Streptophyta</taxon>
        <taxon>Embryophyta</taxon>
        <taxon>Tracheophyta</taxon>
        <taxon>Spermatophyta</taxon>
        <taxon>Magnoliopsida</taxon>
        <taxon>eudicotyledons</taxon>
        <taxon>Gunneridae</taxon>
        <taxon>Pentapetalae</taxon>
        <taxon>asterids</taxon>
        <taxon>lamiids</taxon>
        <taxon>Lamiales</taxon>
        <taxon>Plantaginaceae</taxon>
        <taxon>Cheloneae</taxon>
        <taxon>Penstemon</taxon>
    </lineage>
</organism>
<feature type="region of interest" description="Disordered" evidence="5">
    <location>
        <begin position="1"/>
        <end position="21"/>
    </location>
</feature>
<dbReference type="InterPro" id="IPR033132">
    <property type="entry name" value="GH_1_N_CS"/>
</dbReference>
<keyword evidence="7" id="KW-1185">Reference proteome</keyword>
<evidence type="ECO:0000256" key="1">
    <source>
        <dbReference type="ARBA" id="ARBA00010838"/>
    </source>
</evidence>
<comment type="caution">
    <text evidence="6">The sequence shown here is derived from an EMBL/GenBank/DDBJ whole genome shotgun (WGS) entry which is preliminary data.</text>
</comment>
<dbReference type="PANTHER" id="PTHR10353:SF137">
    <property type="entry name" value="MYROSINASE 3-RELATED"/>
    <property type="match status" value="1"/>
</dbReference>
<evidence type="ECO:0000313" key="7">
    <source>
        <dbReference type="Proteomes" id="UP001291926"/>
    </source>
</evidence>
<gene>
    <name evidence="6" type="ORF">RD792_017945</name>
</gene>
<comment type="similarity">
    <text evidence="1 4">Belongs to the glycosyl hydrolase 1 family.</text>
</comment>
<name>A0ABR0DVL4_9LAMI</name>
<evidence type="ECO:0000256" key="5">
    <source>
        <dbReference type="SAM" id="MobiDB-lite"/>
    </source>
</evidence>
<evidence type="ECO:0008006" key="8">
    <source>
        <dbReference type="Google" id="ProtNLM"/>
    </source>
</evidence>
<evidence type="ECO:0000256" key="4">
    <source>
        <dbReference type="RuleBase" id="RU003690"/>
    </source>
</evidence>
<evidence type="ECO:0000256" key="2">
    <source>
        <dbReference type="ARBA" id="ARBA00022801"/>
    </source>
</evidence>
<feature type="compositionally biased region" description="Low complexity" evidence="5">
    <location>
        <begin position="1"/>
        <end position="19"/>
    </location>
</feature>
<dbReference type="InterPro" id="IPR001360">
    <property type="entry name" value="Glyco_hydro_1"/>
</dbReference>
<keyword evidence="2" id="KW-0378">Hydrolase</keyword>
<sequence length="317" mass="35930">MKKNSSQSQSQTKKVSGTSIQHSYDNQIDSVPAIPYPENCKISRTDFPKDFIFGVGTSAYQHEGGAAKDGRGHSIWDVFTLSTPDRIVDGSNGNVAVDMYTNYKEDIKVMKSMGSKPIGFRFLGLEYCLVLEPVLNGSYPQNMIDYVPKGNLDEFSTEESTLLKGSIDFLGLNYYTTYYASNDPTPDCEDGYYKDQQVNFPLNDMGGRSVPVTYENIPDIYITENGVDEKNNCKLTAYEACTDTTRIKYHQDHLAKILEAMNDYGDNGSNGNLNIKGYFLWSWCDNFEWVEGYTVRFGIIYVDYMNNLRRYPKHSAK</sequence>
<dbReference type="PROSITE" id="PS00653">
    <property type="entry name" value="GLYCOSYL_HYDROL_F1_2"/>
    <property type="match status" value="1"/>
</dbReference>
<feature type="non-terminal residue" evidence="6">
    <location>
        <position position="317"/>
    </location>
</feature>
<dbReference type="InterPro" id="IPR017853">
    <property type="entry name" value="GH"/>
</dbReference>
<evidence type="ECO:0000256" key="3">
    <source>
        <dbReference type="ARBA" id="ARBA00023295"/>
    </source>
</evidence>
<keyword evidence="3" id="KW-0326">Glycosidase</keyword>
<reference evidence="6 7" key="1">
    <citation type="journal article" date="2023" name="bioRxiv">
        <title>Genome report: Whole genome sequence and annotation of Penstemon davidsonii.</title>
        <authorList>
            <person name="Ostevik K.L."/>
            <person name="Alabady M."/>
            <person name="Zhang M."/>
            <person name="Rausher M.D."/>
        </authorList>
    </citation>
    <scope>NUCLEOTIDE SEQUENCE [LARGE SCALE GENOMIC DNA]</scope>
    <source>
        <strain evidence="6">DNT005</strain>
        <tissue evidence="6">Whole leaf</tissue>
    </source>
</reference>
<dbReference type="EMBL" id="JAYDYQ010000705">
    <property type="protein sequence ID" value="KAK4493192.1"/>
    <property type="molecule type" value="Genomic_DNA"/>
</dbReference>
<evidence type="ECO:0000313" key="6">
    <source>
        <dbReference type="EMBL" id="KAK4493192.1"/>
    </source>
</evidence>
<dbReference type="SUPFAM" id="SSF51445">
    <property type="entry name" value="(Trans)glycosidases"/>
    <property type="match status" value="2"/>
</dbReference>
<dbReference type="PANTHER" id="PTHR10353">
    <property type="entry name" value="GLYCOSYL HYDROLASE"/>
    <property type="match status" value="1"/>
</dbReference>
<dbReference type="PRINTS" id="PR00131">
    <property type="entry name" value="GLHYDRLASE1"/>
</dbReference>
<protein>
    <recommendedName>
        <fullName evidence="8">Beta-glucosidase</fullName>
    </recommendedName>
</protein>